<dbReference type="EMBL" id="JAPESX010001437">
    <property type="protein sequence ID" value="KAJ8114197.1"/>
    <property type="molecule type" value="Genomic_DNA"/>
</dbReference>
<name>A0ACC2IGB9_9PEZI</name>
<evidence type="ECO:0000313" key="2">
    <source>
        <dbReference type="Proteomes" id="UP001153334"/>
    </source>
</evidence>
<accession>A0ACC2IGB9</accession>
<evidence type="ECO:0000313" key="1">
    <source>
        <dbReference type="EMBL" id="KAJ8114197.1"/>
    </source>
</evidence>
<dbReference type="Proteomes" id="UP001153334">
    <property type="component" value="Unassembled WGS sequence"/>
</dbReference>
<keyword evidence="2" id="KW-1185">Reference proteome</keyword>
<gene>
    <name evidence="1" type="ORF">ONZ43_g4961</name>
</gene>
<protein>
    <submittedName>
        <fullName evidence="1">Uncharacterized protein</fullName>
    </submittedName>
</protein>
<organism evidence="1 2">
    <name type="scientific">Nemania bipapillata</name>
    <dbReference type="NCBI Taxonomy" id="110536"/>
    <lineage>
        <taxon>Eukaryota</taxon>
        <taxon>Fungi</taxon>
        <taxon>Dikarya</taxon>
        <taxon>Ascomycota</taxon>
        <taxon>Pezizomycotina</taxon>
        <taxon>Sordariomycetes</taxon>
        <taxon>Xylariomycetidae</taxon>
        <taxon>Xylariales</taxon>
        <taxon>Xylariaceae</taxon>
        <taxon>Nemania</taxon>
    </lineage>
</organism>
<reference evidence="1" key="1">
    <citation type="submission" date="2022-11" db="EMBL/GenBank/DDBJ databases">
        <title>Genome Sequence of Nemania bipapillata.</title>
        <authorList>
            <person name="Buettner E."/>
        </authorList>
    </citation>
    <scope>NUCLEOTIDE SEQUENCE</scope>
    <source>
        <strain evidence="1">CP14</strain>
    </source>
</reference>
<comment type="caution">
    <text evidence="1">The sequence shown here is derived from an EMBL/GenBank/DDBJ whole genome shotgun (WGS) entry which is preliminary data.</text>
</comment>
<sequence>MATTIDFSAQLQAFLARDDATRILSTAGLTVAFLVWAYYQFIATPDLSFVPRAGKAPGMFGLGLNDVKRDFAKNGTKIITEGYQNVRPRKDLRIAQLE</sequence>
<proteinExistence type="predicted"/>